<proteinExistence type="predicted"/>
<dbReference type="OrthoDB" id="10635263at2759"/>
<accession>A0A8T2NFC9</accession>
<protein>
    <submittedName>
        <fullName evidence="2">Uncharacterized protein</fullName>
    </submittedName>
</protein>
<evidence type="ECO:0000313" key="2">
    <source>
        <dbReference type="EMBL" id="KAG9339243.1"/>
    </source>
</evidence>
<dbReference type="EMBL" id="JAFBMS010000056">
    <property type="protein sequence ID" value="KAG9339243.1"/>
    <property type="molecule type" value="Genomic_DNA"/>
</dbReference>
<organism evidence="2 3">
    <name type="scientific">Albula glossodonta</name>
    <name type="common">roundjaw bonefish</name>
    <dbReference type="NCBI Taxonomy" id="121402"/>
    <lineage>
        <taxon>Eukaryota</taxon>
        <taxon>Metazoa</taxon>
        <taxon>Chordata</taxon>
        <taxon>Craniata</taxon>
        <taxon>Vertebrata</taxon>
        <taxon>Euteleostomi</taxon>
        <taxon>Actinopterygii</taxon>
        <taxon>Neopterygii</taxon>
        <taxon>Teleostei</taxon>
        <taxon>Albuliformes</taxon>
        <taxon>Albulidae</taxon>
        <taxon>Albula</taxon>
    </lineage>
</organism>
<comment type="caution">
    <text evidence="2">The sequence shown here is derived from an EMBL/GenBank/DDBJ whole genome shotgun (WGS) entry which is preliminary data.</text>
</comment>
<feature type="compositionally biased region" description="Gly residues" evidence="1">
    <location>
        <begin position="103"/>
        <end position="112"/>
    </location>
</feature>
<gene>
    <name evidence="2" type="ORF">JZ751_023939</name>
</gene>
<dbReference type="AlphaFoldDB" id="A0A8T2NFC9"/>
<name>A0A8T2NFC9_9TELE</name>
<evidence type="ECO:0000313" key="3">
    <source>
        <dbReference type="Proteomes" id="UP000824540"/>
    </source>
</evidence>
<dbReference type="Proteomes" id="UP000824540">
    <property type="component" value="Unassembled WGS sequence"/>
</dbReference>
<reference evidence="2" key="1">
    <citation type="thesis" date="2021" institute="BYU ScholarsArchive" country="Provo, UT, USA">
        <title>Applications of and Algorithms for Genome Assembly and Genomic Analyses with an Emphasis on Marine Teleosts.</title>
        <authorList>
            <person name="Pickett B.D."/>
        </authorList>
    </citation>
    <scope>NUCLEOTIDE SEQUENCE</scope>
    <source>
        <strain evidence="2">HI-2016</strain>
    </source>
</reference>
<feature type="region of interest" description="Disordered" evidence="1">
    <location>
        <begin position="138"/>
        <end position="186"/>
    </location>
</feature>
<evidence type="ECO:0000256" key="1">
    <source>
        <dbReference type="SAM" id="MobiDB-lite"/>
    </source>
</evidence>
<feature type="compositionally biased region" description="Basic and acidic residues" evidence="1">
    <location>
        <begin position="37"/>
        <end position="52"/>
    </location>
</feature>
<keyword evidence="3" id="KW-1185">Reference proteome</keyword>
<sequence>MPRFRQRTWHVPSSPASPTELEPEVLTHYSYLSDLQHGPRDAADGQAPEKTHPAISSPEGETPPLTPALSVSTLSHSSSTSSSTSSNQESGDERGSKCLSQRGGQGPGGVAQGGARETGTMVRFGRLSSCHSWDLLQFIPEDPSEKGGGSPQNLPPAHFQARLPFPYSPYKRQDPPVAMTSGSPAQ</sequence>
<feature type="compositionally biased region" description="Low complexity" evidence="1">
    <location>
        <begin position="70"/>
        <end position="86"/>
    </location>
</feature>
<feature type="region of interest" description="Disordered" evidence="1">
    <location>
        <begin position="1"/>
        <end position="117"/>
    </location>
</feature>